<feature type="transmembrane region" description="Helical" evidence="1">
    <location>
        <begin position="250"/>
        <end position="271"/>
    </location>
</feature>
<dbReference type="EC" id="3.4.24.-" evidence="2"/>
<accession>C4G8U4</accession>
<feature type="transmembrane region" description="Helical" evidence="1">
    <location>
        <begin position="154"/>
        <end position="173"/>
    </location>
</feature>
<feature type="transmembrane region" description="Helical" evidence="1">
    <location>
        <begin position="222"/>
        <end position="244"/>
    </location>
</feature>
<organism evidence="2 3">
    <name type="scientific">Shuttleworthella satelles DSM 14600</name>
    <dbReference type="NCBI Taxonomy" id="626523"/>
    <lineage>
        <taxon>Bacteria</taxon>
        <taxon>Bacillati</taxon>
        <taxon>Bacillota</taxon>
        <taxon>Clostridia</taxon>
        <taxon>Lachnospirales</taxon>
        <taxon>Lachnospiraceae</taxon>
        <taxon>Shuttleworthella</taxon>
    </lineage>
</organism>
<sequence>MSEEKRYRLSRGLNIMEIGQGRYSVYVEAKQKNYVIGEKEFQLIRGIEENQTREDIVRSCPDFSEEQIDRLTEIFLNMGVLIPEGAMERKNRRFFRVGFLRYKLKLISGNSFAQTKSWRLKILSFIFLYTSLPVLGLGLWMWRDDREAILQPTLYLQCPFYFYFILFFLITVLHEFAHLTVTRNLGVSVPDLGLMIYGLYPVAYTNISFSRLLPRRRDRMKCLFAGVLMNCLLGGLSLIAGRFLTGAGRSILLVNAMLNILLAAANLVVFFKLDGYFVLQDLLGIPHLYERSLEEVTQFFGTFFMKWIRRDDRAISRMKAGVKVRQMNIAEEERVFFCIYGLLCTLYIPMMALSAIAVLIP</sequence>
<dbReference type="RefSeq" id="WP_006905429.1">
    <property type="nucleotide sequence ID" value="NZ_GG665866.1"/>
</dbReference>
<evidence type="ECO:0000313" key="2">
    <source>
        <dbReference type="EMBL" id="EEP29041.1"/>
    </source>
</evidence>
<dbReference type="eggNOG" id="COG1994">
    <property type="taxonomic scope" value="Bacteria"/>
</dbReference>
<dbReference type="STRING" id="626523.GCWU000342_00391"/>
<keyword evidence="1" id="KW-0812">Transmembrane</keyword>
<dbReference type="GO" id="GO:0016787">
    <property type="term" value="F:hydrolase activity"/>
    <property type="evidence" value="ECO:0007669"/>
    <property type="project" value="UniProtKB-KW"/>
</dbReference>
<dbReference type="CDD" id="cd05709">
    <property type="entry name" value="S2P-M50"/>
    <property type="match status" value="1"/>
</dbReference>
<evidence type="ECO:0000256" key="1">
    <source>
        <dbReference type="SAM" id="Phobius"/>
    </source>
</evidence>
<feature type="transmembrane region" description="Helical" evidence="1">
    <location>
        <begin position="122"/>
        <end position="142"/>
    </location>
</feature>
<dbReference type="HOGENOM" id="CLU_791559_0_0_9"/>
<dbReference type="AlphaFoldDB" id="C4G8U4"/>
<keyword evidence="1" id="KW-0472">Membrane</keyword>
<comment type="caution">
    <text evidence="2">The sequence shown here is derived from an EMBL/GenBank/DDBJ whole genome shotgun (WGS) entry which is preliminary data.</text>
</comment>
<gene>
    <name evidence="2" type="ORF">GCWU000342_00391</name>
</gene>
<protein>
    <submittedName>
        <fullName evidence="2">Peptidase, M50 family</fullName>
        <ecNumber evidence="2">3.4.24.-</ecNumber>
    </submittedName>
</protein>
<keyword evidence="1" id="KW-1133">Transmembrane helix</keyword>
<evidence type="ECO:0000313" key="3">
    <source>
        <dbReference type="Proteomes" id="UP000003494"/>
    </source>
</evidence>
<reference evidence="2" key="1">
    <citation type="submission" date="2009-04" db="EMBL/GenBank/DDBJ databases">
        <authorList>
            <person name="Weinstock G."/>
            <person name="Sodergren E."/>
            <person name="Clifton S."/>
            <person name="Fulton L."/>
            <person name="Fulton B."/>
            <person name="Courtney L."/>
            <person name="Fronick C."/>
            <person name="Harrison M."/>
            <person name="Strong C."/>
            <person name="Farmer C."/>
            <person name="Delahaunty K."/>
            <person name="Markovic C."/>
            <person name="Hall O."/>
            <person name="Minx P."/>
            <person name="Tomlinson C."/>
            <person name="Mitreva M."/>
            <person name="Nelson J."/>
            <person name="Hou S."/>
            <person name="Wollam A."/>
            <person name="Pepin K.H."/>
            <person name="Johnson M."/>
            <person name="Bhonagiri V."/>
            <person name="Nash W.E."/>
            <person name="Warren W."/>
            <person name="Chinwalla A."/>
            <person name="Mardis E.R."/>
            <person name="Wilson R.K."/>
        </authorList>
    </citation>
    <scope>NUCLEOTIDE SEQUENCE [LARGE SCALE GENOMIC DNA]</scope>
    <source>
        <strain evidence="2">DSM 14600</strain>
    </source>
</reference>
<proteinExistence type="predicted"/>
<dbReference type="EMBL" id="ACIP02000001">
    <property type="protein sequence ID" value="EEP29041.1"/>
    <property type="molecule type" value="Genomic_DNA"/>
</dbReference>
<keyword evidence="2" id="KW-0378">Hydrolase</keyword>
<feature type="transmembrane region" description="Helical" evidence="1">
    <location>
        <begin position="335"/>
        <end position="360"/>
    </location>
</feature>
<name>C4G8U4_9FIRM</name>
<dbReference type="Proteomes" id="UP000003494">
    <property type="component" value="Unassembled WGS sequence"/>
</dbReference>
<keyword evidence="3" id="KW-1185">Reference proteome</keyword>